<dbReference type="Proteomes" id="UP000030101">
    <property type="component" value="Unassembled WGS sequence"/>
</dbReference>
<protein>
    <recommendedName>
        <fullName evidence="1">CinA C-terminal domain-containing protein</fullName>
    </recommendedName>
</protein>
<evidence type="ECO:0000259" key="1">
    <source>
        <dbReference type="Pfam" id="PF02464"/>
    </source>
</evidence>
<dbReference type="RefSeq" id="WP_036789715.1">
    <property type="nucleotide sequence ID" value="NZ_JQZV01000006.1"/>
</dbReference>
<proteinExistence type="predicted"/>
<reference evidence="2 3" key="1">
    <citation type="submission" date="2014-08" db="EMBL/GenBank/DDBJ databases">
        <title>Porphyromonas canoris strain:OH2762 Genome sequencing.</title>
        <authorList>
            <person name="Wallis C."/>
            <person name="Deusch O."/>
            <person name="O'Flynn C."/>
            <person name="Davis I."/>
            <person name="Jospin G."/>
            <person name="Darling A.E."/>
            <person name="Coil D.A."/>
            <person name="Alexiev A."/>
            <person name="Horsfall A."/>
            <person name="Kirkwood N."/>
            <person name="Harris S."/>
            <person name="Eisen J.A."/>
        </authorList>
    </citation>
    <scope>NUCLEOTIDE SEQUENCE [LARGE SCALE GENOMIC DNA]</scope>
    <source>
        <strain evidence="3">COT-108 OH2762</strain>
    </source>
</reference>
<dbReference type="SUPFAM" id="SSF142433">
    <property type="entry name" value="CinA-like"/>
    <property type="match status" value="1"/>
</dbReference>
<comment type="caution">
    <text evidence="2">The sequence shown here is derived from an EMBL/GenBank/DDBJ whole genome shotgun (WGS) entry which is preliminary data.</text>
</comment>
<dbReference type="NCBIfam" id="TIGR00199">
    <property type="entry name" value="PncC_domain"/>
    <property type="match status" value="1"/>
</dbReference>
<keyword evidence="3" id="KW-1185">Reference proteome</keyword>
<feature type="domain" description="CinA C-terminal" evidence="1">
    <location>
        <begin position="7"/>
        <end position="160"/>
    </location>
</feature>
<name>A0ABR4XLZ0_9PORP</name>
<evidence type="ECO:0000313" key="2">
    <source>
        <dbReference type="EMBL" id="KGN92994.1"/>
    </source>
</evidence>
<dbReference type="Gene3D" id="3.90.950.20">
    <property type="entry name" value="CinA-like"/>
    <property type="match status" value="1"/>
</dbReference>
<sequence>MNTLKQVQEIAQLLLKHGYTLRVAESCTGGNISHHLTETDGSSLWFGGGMVTYTPETKREWLLSEWREEWHSDLVREDVAVAMALSLWKKGSSSPSLITLSTTGVAGDSPYCGHQPGEMWVAAVVCGEIHTLKVTLPPQESRQERIQALTEAALSFLLSLLERK</sequence>
<gene>
    <name evidence="2" type="ORF">HQ43_03750</name>
</gene>
<accession>A0ABR4XLZ0</accession>
<organism evidence="2 3">
    <name type="scientific">Porphyromonas canoris</name>
    <dbReference type="NCBI Taxonomy" id="36875"/>
    <lineage>
        <taxon>Bacteria</taxon>
        <taxon>Pseudomonadati</taxon>
        <taxon>Bacteroidota</taxon>
        <taxon>Bacteroidia</taxon>
        <taxon>Bacteroidales</taxon>
        <taxon>Porphyromonadaceae</taxon>
        <taxon>Porphyromonas</taxon>
    </lineage>
</organism>
<dbReference type="EMBL" id="JQZV01000006">
    <property type="protein sequence ID" value="KGN92994.1"/>
    <property type="molecule type" value="Genomic_DNA"/>
</dbReference>
<dbReference type="InterPro" id="IPR036653">
    <property type="entry name" value="CinA-like_C"/>
</dbReference>
<dbReference type="Pfam" id="PF02464">
    <property type="entry name" value="CinA"/>
    <property type="match status" value="1"/>
</dbReference>
<evidence type="ECO:0000313" key="3">
    <source>
        <dbReference type="Proteomes" id="UP000030101"/>
    </source>
</evidence>
<dbReference type="InterPro" id="IPR008136">
    <property type="entry name" value="CinA_C"/>
</dbReference>